<accession>A0ABM1E4Q3</accession>
<keyword evidence="2" id="KW-1185">Reference proteome</keyword>
<evidence type="ECO:0000259" key="1">
    <source>
        <dbReference type="Pfam" id="PF01017"/>
    </source>
</evidence>
<evidence type="ECO:0000313" key="2">
    <source>
        <dbReference type="Proteomes" id="UP000695022"/>
    </source>
</evidence>
<dbReference type="Pfam" id="PF01017">
    <property type="entry name" value="STAT_alpha"/>
    <property type="match status" value="1"/>
</dbReference>
<sequence>MCNLQVQQFVRTKAQLEKWTQLVQAQPEYTSKLEQGKQEYTTLYHNVLSQQTRIRSERLEIAVKQSEMLTQLDELQTFVEQELERWKAKQKQKSIGMVVDESLDQTQQWCEQLAYYTWTCRQSILKADGIRKMTATGNPTCI</sequence>
<name>A0ABM1E4Q3_PRICU</name>
<dbReference type="RefSeq" id="XP_014667174.1">
    <property type="nucleotide sequence ID" value="XM_014811688.1"/>
</dbReference>
<organism evidence="2 3">
    <name type="scientific">Priapulus caudatus</name>
    <name type="common">Priapulid worm</name>
    <dbReference type="NCBI Taxonomy" id="37621"/>
    <lineage>
        <taxon>Eukaryota</taxon>
        <taxon>Metazoa</taxon>
        <taxon>Ecdysozoa</taxon>
        <taxon>Scalidophora</taxon>
        <taxon>Priapulida</taxon>
        <taxon>Priapulimorpha</taxon>
        <taxon>Priapulimorphida</taxon>
        <taxon>Priapulidae</taxon>
        <taxon>Priapulus</taxon>
    </lineage>
</organism>
<dbReference type="InterPro" id="IPR013800">
    <property type="entry name" value="STAT_TF_alpha"/>
</dbReference>
<dbReference type="Proteomes" id="UP000695022">
    <property type="component" value="Unplaced"/>
</dbReference>
<dbReference type="InterPro" id="IPR015988">
    <property type="entry name" value="STAT_TF_CC"/>
</dbReference>
<protein>
    <submittedName>
        <fullName evidence="3">Signal transducer and activator of transcription 5B-like</fullName>
    </submittedName>
</protein>
<feature type="domain" description="STAT transcription factor all-alpha" evidence="1">
    <location>
        <begin position="27"/>
        <end position="139"/>
    </location>
</feature>
<dbReference type="SUPFAM" id="SSF47655">
    <property type="entry name" value="STAT"/>
    <property type="match status" value="1"/>
</dbReference>
<reference evidence="3" key="1">
    <citation type="submission" date="2025-08" db="UniProtKB">
        <authorList>
            <consortium name="RefSeq"/>
        </authorList>
    </citation>
    <scope>IDENTIFICATION</scope>
</reference>
<dbReference type="Gene3D" id="1.20.1050.20">
    <property type="entry name" value="STAT transcription factor, all-alpha domain"/>
    <property type="match status" value="1"/>
</dbReference>
<gene>
    <name evidence="3" type="primary">LOC106808820</name>
</gene>
<proteinExistence type="predicted"/>
<evidence type="ECO:0000313" key="3">
    <source>
        <dbReference type="RefSeq" id="XP_014667174.1"/>
    </source>
</evidence>
<dbReference type="GeneID" id="106808820"/>